<dbReference type="PATRIC" id="fig|482957.22.peg.2125"/>
<dbReference type="InterPro" id="IPR001296">
    <property type="entry name" value="Glyco_trans_1"/>
</dbReference>
<gene>
    <name evidence="4" type="ordered locus">Bcep18194_A5186</name>
</gene>
<organism evidence="4 5">
    <name type="scientific">Burkholderia lata (strain ATCC 17760 / DSM 23089 / LMG 22485 / NCIMB 9086 / R18194 / 383)</name>
    <dbReference type="NCBI Taxonomy" id="482957"/>
    <lineage>
        <taxon>Bacteria</taxon>
        <taxon>Pseudomonadati</taxon>
        <taxon>Pseudomonadota</taxon>
        <taxon>Betaproteobacteria</taxon>
        <taxon>Burkholderiales</taxon>
        <taxon>Burkholderiaceae</taxon>
        <taxon>Burkholderia</taxon>
        <taxon>Burkholderia cepacia complex</taxon>
    </lineage>
</organism>
<evidence type="ECO:0000259" key="3">
    <source>
        <dbReference type="Pfam" id="PF13439"/>
    </source>
</evidence>
<dbReference type="PANTHER" id="PTHR12526:SF595">
    <property type="entry name" value="BLL5217 PROTEIN"/>
    <property type="match status" value="1"/>
</dbReference>
<feature type="domain" description="Glycosyl transferase family 1" evidence="2">
    <location>
        <begin position="231"/>
        <end position="372"/>
    </location>
</feature>
<dbReference type="AlphaFoldDB" id="Q39FI6"/>
<accession>Q39FI6</accession>
<proteinExistence type="predicted"/>
<dbReference type="HOGENOM" id="CLU_042257_1_0_4"/>
<name>Q39FI6_BURL3</name>
<dbReference type="EMBL" id="CP000151">
    <property type="protein sequence ID" value="ABB08780.1"/>
    <property type="molecule type" value="Genomic_DNA"/>
</dbReference>
<keyword evidence="5" id="KW-1185">Reference proteome</keyword>
<evidence type="ECO:0000313" key="5">
    <source>
        <dbReference type="Proteomes" id="UP000002705"/>
    </source>
</evidence>
<dbReference type="CAZy" id="GT4">
    <property type="family name" value="Glycosyltransferase Family 4"/>
</dbReference>
<evidence type="ECO:0000259" key="2">
    <source>
        <dbReference type="Pfam" id="PF00534"/>
    </source>
</evidence>
<feature type="compositionally biased region" description="Low complexity" evidence="1">
    <location>
        <begin position="44"/>
        <end position="53"/>
    </location>
</feature>
<feature type="domain" description="Glycosyltransferase subfamily 4-like N-terminal" evidence="3">
    <location>
        <begin position="81"/>
        <end position="182"/>
    </location>
</feature>
<dbReference type="PANTHER" id="PTHR12526">
    <property type="entry name" value="GLYCOSYLTRANSFERASE"/>
    <property type="match status" value="1"/>
</dbReference>
<dbReference type="CDD" id="cd03802">
    <property type="entry name" value="GT4_AviGT4-like"/>
    <property type="match status" value="1"/>
</dbReference>
<dbReference type="KEGG" id="bur:Bcep18194_A5186"/>
<dbReference type="Pfam" id="PF13439">
    <property type="entry name" value="Glyco_transf_4"/>
    <property type="match status" value="1"/>
</dbReference>
<evidence type="ECO:0000256" key="1">
    <source>
        <dbReference type="SAM" id="MobiDB-lite"/>
    </source>
</evidence>
<dbReference type="InterPro" id="IPR028098">
    <property type="entry name" value="Glyco_trans_4-like_N"/>
</dbReference>
<sequence length="417" mass="46935">MYPACNNTHKMKDGRLRAAGSRIMKGYPAGAPNRPALHGGEQGATARRPAGRAATDRTQETWTMRIAQIAPLTESVPPKLYGGTERVVSYITEALVELGHDVTLFASGDSTTRAKLEPVWPRALRLDSSIRDRVAPHMLLMETVARRAKDFDVLHFHMDYYSFSVFNRQETPYVTTLHGRLDLPEQQPVFDTFNTAPVISISNSQRQPLPQAKWLTTVYHGLPDTLYMPQPVEPRYLAFLGRISPEKRVDTAIRIARQCGLPIKIAAKIDAADQEYFEREIKPLFALPHVEFIGEIADHQKAEFLSGAHALLFPIDWPEPFGLVMIEAMSCGTPVIAFNRGAVPEVVDEGVSGFIVEDEISAVAAVNRLHLLPRARVRQRFEERFTSRRMAQQYVDVYQSVIRAQKRSRFKVIDSTT</sequence>
<dbReference type="Pfam" id="PF00534">
    <property type="entry name" value="Glycos_transf_1"/>
    <property type="match status" value="1"/>
</dbReference>
<feature type="region of interest" description="Disordered" evidence="1">
    <location>
        <begin position="25"/>
        <end position="55"/>
    </location>
</feature>
<dbReference type="Gene3D" id="3.40.50.2000">
    <property type="entry name" value="Glycogen Phosphorylase B"/>
    <property type="match status" value="2"/>
</dbReference>
<keyword evidence="4" id="KW-0808">Transferase</keyword>
<protein>
    <submittedName>
        <fullName evidence="4">Glycosyl transferase, group 1</fullName>
    </submittedName>
</protein>
<dbReference type="GO" id="GO:0016757">
    <property type="term" value="F:glycosyltransferase activity"/>
    <property type="evidence" value="ECO:0007669"/>
    <property type="project" value="InterPro"/>
</dbReference>
<evidence type="ECO:0000313" key="4">
    <source>
        <dbReference type="EMBL" id="ABB08780.1"/>
    </source>
</evidence>
<dbReference type="SUPFAM" id="SSF53756">
    <property type="entry name" value="UDP-Glycosyltransferase/glycogen phosphorylase"/>
    <property type="match status" value="1"/>
</dbReference>
<dbReference type="Proteomes" id="UP000002705">
    <property type="component" value="Chromosome 1"/>
</dbReference>
<reference evidence="4" key="1">
    <citation type="submission" date="2009-01" db="EMBL/GenBank/DDBJ databases">
        <title>Complete sequence of chromosome 1 of Burkholderia sp. 383.</title>
        <authorList>
            <consortium name="US DOE Joint Genome Institute"/>
            <person name="Copeland A."/>
            <person name="Lucas S."/>
            <person name="Lapidus A."/>
            <person name="Barry K."/>
            <person name="Detter J.C."/>
            <person name="Glavina T."/>
            <person name="Hammon N."/>
            <person name="Israni S."/>
            <person name="Pitluck S."/>
            <person name="Chain P."/>
            <person name="Malfatti S."/>
            <person name="Shin M."/>
            <person name="Vergez L."/>
            <person name="Schmutz J."/>
            <person name="Larimer F."/>
            <person name="Land M."/>
            <person name="Kyrpides N."/>
            <person name="Lykidis A."/>
            <person name="Richardson P."/>
        </authorList>
    </citation>
    <scope>NUCLEOTIDE SEQUENCE</scope>
    <source>
        <strain evidence="4">383</strain>
    </source>
</reference>